<dbReference type="Gene3D" id="3.40.50.300">
    <property type="entry name" value="P-loop containing nucleotide triphosphate hydrolases"/>
    <property type="match status" value="1"/>
</dbReference>
<sequence length="717" mass="78046">MPEIRALAVTHLQLRLRGIHCLLHKAVQAQIARAVRLERQDLTPHCIAVDEVQYLLEDTAQLLEEPLDTNPLDDAEHAAVEQGMAGEAALREDARRAGLLLPFDGLCRYLDLSAFEEFAILLCAAPELDRAYERIYAFLLDDIGRRAPCVELLATLGGHGIAERIACRHVLSRFGKLRRSGALLARGDAATELRQELRLADGLFDHLTGDGSDLAALCRDTMLPVVPTLMPDGAHTLDLRIARLASALQGGSLRAVGIWGPRQSAREDAAHSLAAALGLRLRRWAPPAGDDGRDILPGLRDALQEANTGGGLLCIVAESFADPQHRDIAAAVTAELARIESPVVLTGTQAWRPAGLLAFASYAEVELEAPNLSARRAMWREEMPELEAAEAEEMASRLSLGRDDVRASIRMARSEAGIGCEPSGFAHLQRAAAALSASRCRQFASLIRPKRGPDDLILPPALHRQVLEIGQFFRAWPVVAETWGFGRLTTGEGGIKALFTGDSGTGKTLAAEVIAGTLQMPLLRVELSRVVSKWVGETEKNLDATFAEAEDSQAVLLFDEADALFGKRGNVESGVDRYANLEVSYLLQRLDDYGGLVILASNLKDNIDVAFARRFQAILHFPRPNQSERRRIWQMAFPREAPVDPSLDLDALSNLDLTGAGIVGAARNAALLAAHEGVAEIGKPHIVRAIARQYRREARLLTPVDLGPYANLLQDHR</sequence>
<name>A0A6S7AV09_9BURK</name>
<dbReference type="InterPro" id="IPR027417">
    <property type="entry name" value="P-loop_NTPase"/>
</dbReference>
<evidence type="ECO:0000259" key="4">
    <source>
        <dbReference type="SMART" id="SM00382"/>
    </source>
</evidence>
<dbReference type="InterPro" id="IPR054472">
    <property type="entry name" value="WHD"/>
</dbReference>
<dbReference type="EC" id="3.4.24.-" evidence="5"/>
<dbReference type="InterPro" id="IPR003593">
    <property type="entry name" value="AAA+_ATPase"/>
</dbReference>
<dbReference type="GO" id="GO:0006508">
    <property type="term" value="P:proteolysis"/>
    <property type="evidence" value="ECO:0007669"/>
    <property type="project" value="UniProtKB-KW"/>
</dbReference>
<keyword evidence="3" id="KW-0067">ATP-binding</keyword>
<proteinExistence type="inferred from homology"/>
<dbReference type="SMART" id="SM00382">
    <property type="entry name" value="AAA"/>
    <property type="match status" value="1"/>
</dbReference>
<keyword evidence="5" id="KW-0482">Metalloprotease</keyword>
<dbReference type="InterPro" id="IPR003959">
    <property type="entry name" value="ATPase_AAA_core"/>
</dbReference>
<gene>
    <name evidence="5" type="primary">ftsH_2</name>
    <name evidence="5" type="ORF">LMG28614_00733</name>
</gene>
<dbReference type="GO" id="GO:0008237">
    <property type="term" value="F:metallopeptidase activity"/>
    <property type="evidence" value="ECO:0007669"/>
    <property type="project" value="UniProtKB-KW"/>
</dbReference>
<keyword evidence="5" id="KW-0378">Hydrolase</keyword>
<evidence type="ECO:0000256" key="3">
    <source>
        <dbReference type="ARBA" id="ARBA00022840"/>
    </source>
</evidence>
<dbReference type="SUPFAM" id="SSF52540">
    <property type="entry name" value="P-loop containing nucleoside triphosphate hydrolases"/>
    <property type="match status" value="1"/>
</dbReference>
<dbReference type="Proteomes" id="UP000494365">
    <property type="component" value="Unassembled WGS sequence"/>
</dbReference>
<keyword evidence="5" id="KW-0645">Protease</keyword>
<organism evidence="5 6">
    <name type="scientific">Paraburkholderia ultramafica</name>
    <dbReference type="NCBI Taxonomy" id="1544867"/>
    <lineage>
        <taxon>Bacteria</taxon>
        <taxon>Pseudomonadati</taxon>
        <taxon>Pseudomonadota</taxon>
        <taxon>Betaproteobacteria</taxon>
        <taxon>Burkholderiales</taxon>
        <taxon>Burkholderiaceae</taxon>
        <taxon>Paraburkholderia</taxon>
    </lineage>
</organism>
<dbReference type="RefSeq" id="WP_175148185.1">
    <property type="nucleotide sequence ID" value="NZ_CADIKK010000002.1"/>
</dbReference>
<dbReference type="PANTHER" id="PTHR23073">
    <property type="entry name" value="26S PROTEASOME REGULATORY SUBUNIT"/>
    <property type="match status" value="1"/>
</dbReference>
<dbReference type="AlphaFoldDB" id="A0A6S7AV09"/>
<evidence type="ECO:0000256" key="2">
    <source>
        <dbReference type="ARBA" id="ARBA00022741"/>
    </source>
</evidence>
<dbReference type="GO" id="GO:0005524">
    <property type="term" value="F:ATP binding"/>
    <property type="evidence" value="ECO:0007669"/>
    <property type="project" value="UniProtKB-KW"/>
</dbReference>
<protein>
    <submittedName>
        <fullName evidence="5">ATP-dependent zinc metalloprotease FtsH</fullName>
        <ecNumber evidence="5">3.4.24.-</ecNumber>
    </submittedName>
</protein>
<dbReference type="CDD" id="cd19481">
    <property type="entry name" value="RecA-like_protease"/>
    <property type="match status" value="1"/>
</dbReference>
<dbReference type="InterPro" id="IPR050221">
    <property type="entry name" value="26S_Proteasome_ATPase"/>
</dbReference>
<comment type="similarity">
    <text evidence="1">Belongs to the AAA ATPase family.</text>
</comment>
<evidence type="ECO:0000313" key="5">
    <source>
        <dbReference type="EMBL" id="CAB3778788.1"/>
    </source>
</evidence>
<keyword evidence="2" id="KW-0547">Nucleotide-binding</keyword>
<dbReference type="EMBL" id="CADIKK010000002">
    <property type="protein sequence ID" value="CAB3778788.1"/>
    <property type="molecule type" value="Genomic_DNA"/>
</dbReference>
<keyword evidence="6" id="KW-1185">Reference proteome</keyword>
<accession>A0A6S7AV09</accession>
<evidence type="ECO:0000256" key="1">
    <source>
        <dbReference type="ARBA" id="ARBA00006914"/>
    </source>
</evidence>
<evidence type="ECO:0000313" key="6">
    <source>
        <dbReference type="Proteomes" id="UP000494365"/>
    </source>
</evidence>
<dbReference type="Pfam" id="PF22977">
    <property type="entry name" value="WHD"/>
    <property type="match status" value="1"/>
</dbReference>
<feature type="domain" description="AAA+ ATPase" evidence="4">
    <location>
        <begin position="493"/>
        <end position="625"/>
    </location>
</feature>
<reference evidence="5 6" key="1">
    <citation type="submission" date="2020-04" db="EMBL/GenBank/DDBJ databases">
        <authorList>
            <person name="De Canck E."/>
        </authorList>
    </citation>
    <scope>NUCLEOTIDE SEQUENCE [LARGE SCALE GENOMIC DNA]</scope>
    <source>
        <strain evidence="5 6">LMG 28614</strain>
    </source>
</reference>
<dbReference type="GO" id="GO:0016887">
    <property type="term" value="F:ATP hydrolysis activity"/>
    <property type="evidence" value="ECO:0007669"/>
    <property type="project" value="InterPro"/>
</dbReference>
<dbReference type="Pfam" id="PF00004">
    <property type="entry name" value="AAA"/>
    <property type="match status" value="1"/>
</dbReference>